<keyword evidence="4 5" id="KW-0472">Membrane</keyword>
<evidence type="ECO:0000313" key="8">
    <source>
        <dbReference type="EMBL" id="MBB1487726.1"/>
    </source>
</evidence>
<dbReference type="SUPFAM" id="SSF51206">
    <property type="entry name" value="cAMP-binding domain-like"/>
    <property type="match status" value="1"/>
</dbReference>
<feature type="transmembrane region" description="Helical" evidence="5">
    <location>
        <begin position="369"/>
        <end position="398"/>
    </location>
</feature>
<feature type="transmembrane region" description="Helical" evidence="5">
    <location>
        <begin position="236"/>
        <end position="254"/>
    </location>
</feature>
<feature type="transmembrane region" description="Helical" evidence="5">
    <location>
        <begin position="180"/>
        <end position="201"/>
    </location>
</feature>
<dbReference type="Gene3D" id="3.30.750.24">
    <property type="entry name" value="STAS domain"/>
    <property type="match status" value="1"/>
</dbReference>
<dbReference type="InterPro" id="IPR002645">
    <property type="entry name" value="STAS_dom"/>
</dbReference>
<dbReference type="Pfam" id="PF00916">
    <property type="entry name" value="Sulfate_transp"/>
    <property type="match status" value="1"/>
</dbReference>
<feature type="transmembrane region" description="Helical" evidence="5">
    <location>
        <begin position="315"/>
        <end position="348"/>
    </location>
</feature>
<feature type="transmembrane region" description="Helical" evidence="5">
    <location>
        <begin position="121"/>
        <end position="142"/>
    </location>
</feature>
<dbReference type="SUPFAM" id="SSF52091">
    <property type="entry name" value="SpoIIaa-like"/>
    <property type="match status" value="1"/>
</dbReference>
<evidence type="ECO:0000256" key="1">
    <source>
        <dbReference type="ARBA" id="ARBA00004141"/>
    </source>
</evidence>
<feature type="transmembrane region" description="Helical" evidence="5">
    <location>
        <begin position="274"/>
        <end position="295"/>
    </location>
</feature>
<feature type="transmembrane region" description="Helical" evidence="5">
    <location>
        <begin position="92"/>
        <end position="109"/>
    </location>
</feature>
<dbReference type="PANTHER" id="PTHR43310:SF1">
    <property type="entry name" value="SULFATE TRANSPORTER YBAR-RELATED"/>
    <property type="match status" value="1"/>
</dbReference>
<feature type="domain" description="STAS" evidence="7">
    <location>
        <begin position="437"/>
        <end position="519"/>
    </location>
</feature>
<keyword evidence="9" id="KW-1185">Reference proteome</keyword>
<protein>
    <submittedName>
        <fullName evidence="8">SLC26A/SulP transporter family protein</fullName>
    </submittedName>
</protein>
<feature type="transmembrane region" description="Helical" evidence="5">
    <location>
        <begin position="148"/>
        <end position="173"/>
    </location>
</feature>
<dbReference type="SMART" id="SM00100">
    <property type="entry name" value="cNMP"/>
    <property type="match status" value="1"/>
</dbReference>
<dbReference type="Pfam" id="PF01740">
    <property type="entry name" value="STAS"/>
    <property type="match status" value="1"/>
</dbReference>
<dbReference type="InterPro" id="IPR036513">
    <property type="entry name" value="STAS_dom_sf"/>
</dbReference>
<keyword evidence="2 5" id="KW-0812">Transmembrane</keyword>
<reference evidence="8 9" key="1">
    <citation type="submission" date="2020-08" db="EMBL/GenBank/DDBJ databases">
        <title>Oceanospirillum sp. nov. isolated from marine sediment.</title>
        <authorList>
            <person name="Ji X."/>
        </authorList>
    </citation>
    <scope>NUCLEOTIDE SEQUENCE [LARGE SCALE GENOMIC DNA]</scope>
    <source>
        <strain evidence="8 9">D5</strain>
    </source>
</reference>
<evidence type="ECO:0000313" key="9">
    <source>
        <dbReference type="Proteomes" id="UP000565262"/>
    </source>
</evidence>
<dbReference type="RefSeq" id="WP_182809504.1">
    <property type="nucleotide sequence ID" value="NZ_JACJFM010000018.1"/>
</dbReference>
<comment type="subcellular location">
    <subcellularLocation>
        <location evidence="1">Membrane</location>
        <topology evidence="1">Multi-pass membrane protein</topology>
    </subcellularLocation>
</comment>
<feature type="domain" description="Cyclic nucleotide-binding" evidence="6">
    <location>
        <begin position="583"/>
        <end position="679"/>
    </location>
</feature>
<evidence type="ECO:0000256" key="5">
    <source>
        <dbReference type="SAM" id="Phobius"/>
    </source>
</evidence>
<dbReference type="InterPro" id="IPR000595">
    <property type="entry name" value="cNMP-bd_dom"/>
</dbReference>
<organism evidence="8 9">
    <name type="scientific">Oceanospirillum sediminis</name>
    <dbReference type="NCBI Taxonomy" id="2760088"/>
    <lineage>
        <taxon>Bacteria</taxon>
        <taxon>Pseudomonadati</taxon>
        <taxon>Pseudomonadota</taxon>
        <taxon>Gammaproteobacteria</taxon>
        <taxon>Oceanospirillales</taxon>
        <taxon>Oceanospirillaceae</taxon>
        <taxon>Oceanospirillum</taxon>
    </lineage>
</organism>
<evidence type="ECO:0000259" key="7">
    <source>
        <dbReference type="PROSITE" id="PS50801"/>
    </source>
</evidence>
<evidence type="ECO:0000256" key="2">
    <source>
        <dbReference type="ARBA" id="ARBA00022692"/>
    </source>
</evidence>
<evidence type="ECO:0000256" key="4">
    <source>
        <dbReference type="ARBA" id="ARBA00023136"/>
    </source>
</evidence>
<dbReference type="InterPro" id="IPR052706">
    <property type="entry name" value="Membrane-Transporter-like"/>
</dbReference>
<keyword evidence="3 5" id="KW-1133">Transmembrane helix</keyword>
<dbReference type="Proteomes" id="UP000565262">
    <property type="component" value="Unassembled WGS sequence"/>
</dbReference>
<dbReference type="PANTHER" id="PTHR43310">
    <property type="entry name" value="SULFATE TRANSPORTER YBAR-RELATED"/>
    <property type="match status" value="1"/>
</dbReference>
<dbReference type="AlphaFoldDB" id="A0A839IUD1"/>
<sequence length="713" mass="76901">MITTALRNLASGVMLGLISTVLSLSFASLIFGTGNLADLQSGISIFLMTAIVGTLAIGLLSSGKGVAAIPLPAAAMIAALSVSQDLSPGDTRLMMISLAVLTVTTMFLVGQSGVGRITRYLPLPVVTGLMAGIGWLFLYGGLSLAEPALLSVSGLMSPTVWMVIGFAALLFFLQKKLGGSLILPTGFLILVFLFNLLGAGMPDWSGNWFVTGKAQSFFSMGWLPAYANYDLDGFTGLPWGGVVAAAVISVLVMLVQASALENETGVDLDLNRELYISAGAGFVTGAVGGSVSALSLEQTQLNQQLGGEGKAPAIIAAVIILLICLAGSAAWQYLPLPAVAVILVYLGFRYLDQWLISARNRFNPMDYQLVVVLFVAMAAGGVQLAALLAVLVTVPLLARQFSKQRSIHLSADATVLHSLVERPLRHNKALEKYGDRVRTVRLKGDLAFGAAYSLQDDLEPYLQAPCVFVILDFARAQGFDASTASVLQRLHNQCQQRKIILLLSSLPPGLKDILVSSGMGIMDDSAEGAKLTTRGLMKVAGQFSDWDRALEWCESELLSRLPTTESGEFTLESLLKERMDILPYEVVHLVRYFEPVSVKEGEYFIRQGQNADAMYLITKGKVEIQLDLGEERYQRLKTMMPGTIIGETGLYASSVRTISAKALENAELMKLDAQALKEMEANNQLMAIRLHRFVVLLMNDRLSASEKVLKELF</sequence>
<gene>
    <name evidence="8" type="ORF">H4O21_14035</name>
</gene>
<feature type="transmembrane region" description="Helical" evidence="5">
    <location>
        <begin position="43"/>
        <end position="60"/>
    </location>
</feature>
<dbReference type="PROSITE" id="PS50801">
    <property type="entry name" value="STAS"/>
    <property type="match status" value="1"/>
</dbReference>
<comment type="caution">
    <text evidence="8">The sequence shown here is derived from an EMBL/GenBank/DDBJ whole genome shotgun (WGS) entry which is preliminary data.</text>
</comment>
<accession>A0A839IUD1</accession>
<proteinExistence type="predicted"/>
<feature type="transmembrane region" description="Helical" evidence="5">
    <location>
        <begin position="67"/>
        <end position="86"/>
    </location>
</feature>
<evidence type="ECO:0000256" key="3">
    <source>
        <dbReference type="ARBA" id="ARBA00022989"/>
    </source>
</evidence>
<feature type="transmembrane region" description="Helical" evidence="5">
    <location>
        <begin position="12"/>
        <end position="31"/>
    </location>
</feature>
<dbReference type="EMBL" id="JACJFM010000018">
    <property type="protein sequence ID" value="MBB1487726.1"/>
    <property type="molecule type" value="Genomic_DNA"/>
</dbReference>
<dbReference type="GO" id="GO:0016020">
    <property type="term" value="C:membrane"/>
    <property type="evidence" value="ECO:0007669"/>
    <property type="project" value="UniProtKB-SubCell"/>
</dbReference>
<name>A0A839IUD1_9GAMM</name>
<evidence type="ECO:0000259" key="6">
    <source>
        <dbReference type="PROSITE" id="PS50042"/>
    </source>
</evidence>
<dbReference type="InterPro" id="IPR011547">
    <property type="entry name" value="SLC26A/SulP_dom"/>
</dbReference>
<dbReference type="PROSITE" id="PS50042">
    <property type="entry name" value="CNMP_BINDING_3"/>
    <property type="match status" value="1"/>
</dbReference>
<dbReference type="InterPro" id="IPR014710">
    <property type="entry name" value="RmlC-like_jellyroll"/>
</dbReference>
<dbReference type="CDD" id="cd00038">
    <property type="entry name" value="CAP_ED"/>
    <property type="match status" value="1"/>
</dbReference>
<dbReference type="Gene3D" id="2.60.120.10">
    <property type="entry name" value="Jelly Rolls"/>
    <property type="match status" value="1"/>
</dbReference>
<dbReference type="InterPro" id="IPR018490">
    <property type="entry name" value="cNMP-bd_dom_sf"/>
</dbReference>
<dbReference type="Pfam" id="PF00027">
    <property type="entry name" value="cNMP_binding"/>
    <property type="match status" value="1"/>
</dbReference>